<dbReference type="EMBL" id="UINC01222424">
    <property type="protein sequence ID" value="SVE51204.1"/>
    <property type="molecule type" value="Genomic_DNA"/>
</dbReference>
<dbReference type="Gene3D" id="3.40.50.720">
    <property type="entry name" value="NAD(P)-binding Rossmann-like Domain"/>
    <property type="match status" value="1"/>
</dbReference>
<evidence type="ECO:0000256" key="1">
    <source>
        <dbReference type="ARBA" id="ARBA00006484"/>
    </source>
</evidence>
<dbReference type="PROSITE" id="PS01348">
    <property type="entry name" value="MRAY_2"/>
    <property type="match status" value="1"/>
</dbReference>
<evidence type="ECO:0000256" key="2">
    <source>
        <dbReference type="ARBA" id="ARBA00023002"/>
    </source>
</evidence>
<evidence type="ECO:0000313" key="3">
    <source>
        <dbReference type="EMBL" id="SVE51204.1"/>
    </source>
</evidence>
<name>A0A383E3N7_9ZZZZ</name>
<dbReference type="InterPro" id="IPR002347">
    <property type="entry name" value="SDR_fam"/>
</dbReference>
<keyword evidence="2" id="KW-0560">Oxidoreductase</keyword>
<dbReference type="SUPFAM" id="SSF51735">
    <property type="entry name" value="NAD(P)-binding Rossmann-fold domains"/>
    <property type="match status" value="1"/>
</dbReference>
<dbReference type="InterPro" id="IPR036291">
    <property type="entry name" value="NAD(P)-bd_dom_sf"/>
</dbReference>
<dbReference type="Pfam" id="PF13561">
    <property type="entry name" value="adh_short_C2"/>
    <property type="match status" value="1"/>
</dbReference>
<dbReference type="PANTHER" id="PTHR43639">
    <property type="entry name" value="OXIDOREDUCTASE, SHORT-CHAIN DEHYDROGENASE/REDUCTASE FAMILY (AFU_ORTHOLOGUE AFUA_5G02870)"/>
    <property type="match status" value="1"/>
</dbReference>
<evidence type="ECO:0008006" key="4">
    <source>
        <dbReference type="Google" id="ProtNLM"/>
    </source>
</evidence>
<dbReference type="GO" id="GO:0016491">
    <property type="term" value="F:oxidoreductase activity"/>
    <property type="evidence" value="ECO:0007669"/>
    <property type="project" value="UniProtKB-KW"/>
</dbReference>
<protein>
    <recommendedName>
        <fullName evidence="4">SDR family oxidoreductase</fullName>
    </recommendedName>
</protein>
<dbReference type="CDD" id="cd05233">
    <property type="entry name" value="SDR_c"/>
    <property type="match status" value="1"/>
</dbReference>
<dbReference type="AlphaFoldDB" id="A0A383E3N7"/>
<accession>A0A383E3N7</accession>
<comment type="similarity">
    <text evidence="1">Belongs to the short-chain dehydrogenases/reductases (SDR) family.</text>
</comment>
<feature type="non-terminal residue" evidence="3">
    <location>
        <position position="232"/>
    </location>
</feature>
<reference evidence="3" key="1">
    <citation type="submission" date="2018-05" db="EMBL/GenBank/DDBJ databases">
        <authorList>
            <person name="Lanie J.A."/>
            <person name="Ng W.-L."/>
            <person name="Kazmierczak K.M."/>
            <person name="Andrzejewski T.M."/>
            <person name="Davidsen T.M."/>
            <person name="Wayne K.J."/>
            <person name="Tettelin H."/>
            <person name="Glass J.I."/>
            <person name="Rusch D."/>
            <person name="Podicherti R."/>
            <person name="Tsui H.-C.T."/>
            <person name="Winkler M.E."/>
        </authorList>
    </citation>
    <scope>NUCLEOTIDE SEQUENCE</scope>
</reference>
<dbReference type="InterPro" id="IPR018480">
    <property type="entry name" value="PNAcMuramoyl-5peptid_Trfase_CS"/>
</dbReference>
<feature type="non-terminal residue" evidence="3">
    <location>
        <position position="1"/>
    </location>
</feature>
<dbReference type="PANTHER" id="PTHR43639:SF1">
    <property type="entry name" value="SHORT-CHAIN DEHYDROGENASE_REDUCTASE FAMILY PROTEIN"/>
    <property type="match status" value="1"/>
</dbReference>
<gene>
    <name evidence="3" type="ORF">METZ01_LOCUS504058</name>
</gene>
<sequence length="232" mass="25061">PQVEKNSKVLIAGASGGIGNALVKLLMEGPDSIIGFHRSTSENIPKSNSSNHKLIDLKLTLSNDEQCNALVDNFTNISDGLDGLVVLCGGINSSDHWENINEDDWNEDINLNLSVPFFLARSAMEKMKTGGHIVLVGTESAIHGGSPTSLAYGVAKRGVECLVQGLARDGSKNNILVNGIRLGLIRSGFHERWQGKTENDLIERENLVLLKRSGTPEEVAAMVIYLLSGWSE</sequence>
<organism evidence="3">
    <name type="scientific">marine metagenome</name>
    <dbReference type="NCBI Taxonomy" id="408172"/>
    <lineage>
        <taxon>unclassified sequences</taxon>
        <taxon>metagenomes</taxon>
        <taxon>ecological metagenomes</taxon>
    </lineage>
</organism>
<dbReference type="PRINTS" id="PR00081">
    <property type="entry name" value="GDHRDH"/>
</dbReference>
<proteinExistence type="inferred from homology"/>